<dbReference type="InterPro" id="IPR020845">
    <property type="entry name" value="AMP-binding_CS"/>
</dbReference>
<organism evidence="3 4">
    <name type="scientific">Aspergillus taichungensis</name>
    <dbReference type="NCBI Taxonomy" id="482145"/>
    <lineage>
        <taxon>Eukaryota</taxon>
        <taxon>Fungi</taxon>
        <taxon>Dikarya</taxon>
        <taxon>Ascomycota</taxon>
        <taxon>Pezizomycotina</taxon>
        <taxon>Eurotiomycetes</taxon>
        <taxon>Eurotiomycetidae</taxon>
        <taxon>Eurotiales</taxon>
        <taxon>Aspergillaceae</taxon>
        <taxon>Aspergillus</taxon>
        <taxon>Aspergillus subgen. Circumdati</taxon>
    </lineage>
</organism>
<evidence type="ECO:0000313" key="3">
    <source>
        <dbReference type="EMBL" id="PLN86370.1"/>
    </source>
</evidence>
<dbReference type="InterPro" id="IPR000873">
    <property type="entry name" value="AMP-dep_synth/lig_dom"/>
</dbReference>
<dbReference type="SUPFAM" id="SSF56801">
    <property type="entry name" value="Acetyl-CoA synthetase-like"/>
    <property type="match status" value="1"/>
</dbReference>
<dbReference type="Pfam" id="PF13193">
    <property type="entry name" value="AMP-binding_C"/>
    <property type="match status" value="1"/>
</dbReference>
<dbReference type="PANTHER" id="PTHR24096:SF422">
    <property type="entry name" value="BCDNA.GH02901"/>
    <property type="match status" value="1"/>
</dbReference>
<feature type="domain" description="AMP-binding enzyme C-terminal" evidence="2">
    <location>
        <begin position="454"/>
        <end position="531"/>
    </location>
</feature>
<gene>
    <name evidence="3" type="ORF">BDW42DRAFT_159119</name>
</gene>
<reference evidence="4" key="1">
    <citation type="submission" date="2017-12" db="EMBL/GenBank/DDBJ databases">
        <authorList>
            <consortium name="DOE Joint Genome Institute"/>
            <person name="Mondo S.J."/>
            <person name="Kjaerbolling I."/>
            <person name="Vesth T.C."/>
            <person name="Frisvad J.C."/>
            <person name="Nybo J.L."/>
            <person name="Theobald S."/>
            <person name="Kuo A."/>
            <person name="Bowyer P."/>
            <person name="Matsuda Y."/>
            <person name="Lyhne E.K."/>
            <person name="Kogle M.E."/>
            <person name="Clum A."/>
            <person name="Lipzen A."/>
            <person name="Salamov A."/>
            <person name="Ngan C.Y."/>
            <person name="Daum C."/>
            <person name="Chiniquy J."/>
            <person name="Barry K."/>
            <person name="LaButti K."/>
            <person name="Haridas S."/>
            <person name="Simmons B.A."/>
            <person name="Magnuson J.K."/>
            <person name="Mortensen U.H."/>
            <person name="Larsen T.O."/>
            <person name="Grigoriev I.V."/>
            <person name="Baker S.E."/>
            <person name="Andersen M.R."/>
            <person name="Nordberg H.P."/>
            <person name="Cantor M.N."/>
            <person name="Hua S.X."/>
        </authorList>
    </citation>
    <scope>NUCLEOTIDE SEQUENCE [LARGE SCALE GENOMIC DNA]</scope>
    <source>
        <strain evidence="4">IBT 19404</strain>
    </source>
</reference>
<dbReference type="EMBL" id="KZ559499">
    <property type="protein sequence ID" value="PLN86370.1"/>
    <property type="molecule type" value="Genomic_DNA"/>
</dbReference>
<dbReference type="InterPro" id="IPR025110">
    <property type="entry name" value="AMP-bd_C"/>
</dbReference>
<dbReference type="AlphaFoldDB" id="A0A2J5I8M2"/>
<dbReference type="Gene3D" id="3.40.50.12780">
    <property type="entry name" value="N-terminal domain of ligase-like"/>
    <property type="match status" value="1"/>
</dbReference>
<dbReference type="Proteomes" id="UP000235023">
    <property type="component" value="Unassembled WGS sequence"/>
</dbReference>
<evidence type="ECO:0000259" key="1">
    <source>
        <dbReference type="Pfam" id="PF00501"/>
    </source>
</evidence>
<evidence type="ECO:0008006" key="5">
    <source>
        <dbReference type="Google" id="ProtNLM"/>
    </source>
</evidence>
<sequence length="561" mass="61403">MIFESKYPLPEVPKTDVFNYIFHHGRRPYPWSRVLYRVDQTGETLTLAQLEEKSRRFADAIRFEYGIMPKDVVGILAQDKIQYPIAYFGALAAGATVVLIPAQQELTDTDVVARLTQSETKLLITDSALLDLATSSAHQASTPHLMTLDHTEHKPYASLDELLARGQPDANIFHLTSESSAAAHDAFLNRTSGSTGAVKSVLTSHAHFIATMEGTLGTIPASTDPTHDVWLSPLSLGFFINAKLHMGLNILLGIPVVLMRDGHILDATTVDVVARHRITFLFITPPVAARLARADLRNIDVRSVKWLLTAGAPMHENLRQAVSRQFGGVPLDLEWGTSETMLIAVQTDAESSRRDGSSGTLVNGMQAKVISTGISTEVELGAGQAGEILVRNQLCRYRGYKGNEAANADFDADGWFHTGDYGYLDNDCNVFIVDRIKELLKVGGGYGTHISAAELEAVVFEHPAVASVVVVGVRNDFTQLDEPTAFVIPKPGHRAGDGQLERDILHFADQRLTGLRRLTGGVRCLVQFPTTGFKINRRQLKRLGNESLSKQDTVAGYVQTV</sequence>
<dbReference type="OrthoDB" id="10253869at2759"/>
<dbReference type="Pfam" id="PF00501">
    <property type="entry name" value="AMP-binding"/>
    <property type="match status" value="1"/>
</dbReference>
<name>A0A2J5I8M2_9EURO</name>
<dbReference type="InterPro" id="IPR045851">
    <property type="entry name" value="AMP-bd_C_sf"/>
</dbReference>
<dbReference type="InterPro" id="IPR042099">
    <property type="entry name" value="ANL_N_sf"/>
</dbReference>
<dbReference type="Gene3D" id="3.30.300.30">
    <property type="match status" value="1"/>
</dbReference>
<dbReference type="PANTHER" id="PTHR24096">
    <property type="entry name" value="LONG-CHAIN-FATTY-ACID--COA LIGASE"/>
    <property type="match status" value="1"/>
</dbReference>
<accession>A0A2J5I8M2</accession>
<dbReference type="GO" id="GO:0016405">
    <property type="term" value="F:CoA-ligase activity"/>
    <property type="evidence" value="ECO:0007669"/>
    <property type="project" value="TreeGrafter"/>
</dbReference>
<dbReference type="PROSITE" id="PS00455">
    <property type="entry name" value="AMP_BINDING"/>
    <property type="match status" value="1"/>
</dbReference>
<keyword evidence="4" id="KW-1185">Reference proteome</keyword>
<feature type="domain" description="AMP-dependent synthetase/ligase" evidence="1">
    <location>
        <begin position="37"/>
        <end position="400"/>
    </location>
</feature>
<protein>
    <recommendedName>
        <fullName evidence="5">Acetyl-CoA synthetase-like protein</fullName>
    </recommendedName>
</protein>
<evidence type="ECO:0000313" key="4">
    <source>
        <dbReference type="Proteomes" id="UP000235023"/>
    </source>
</evidence>
<evidence type="ECO:0000259" key="2">
    <source>
        <dbReference type="Pfam" id="PF13193"/>
    </source>
</evidence>
<proteinExistence type="predicted"/>